<dbReference type="Pfam" id="PF01593">
    <property type="entry name" value="Amino_oxidase"/>
    <property type="match status" value="1"/>
</dbReference>
<dbReference type="Gene3D" id="3.90.660.10">
    <property type="match status" value="1"/>
</dbReference>
<dbReference type="SUPFAM" id="SSF51905">
    <property type="entry name" value="FAD/NAD(P)-binding domain"/>
    <property type="match status" value="1"/>
</dbReference>
<dbReference type="GeneID" id="28853775"/>
<dbReference type="InterPro" id="IPR002937">
    <property type="entry name" value="Amino_oxidase"/>
</dbReference>
<protein>
    <recommendedName>
        <fullName evidence="2">monoamine oxidase</fullName>
        <ecNumber evidence="2">1.4.3.4</ecNumber>
    </recommendedName>
</protein>
<dbReference type="STRING" id="1380566.A0A179EYQ5"/>
<evidence type="ECO:0000256" key="2">
    <source>
        <dbReference type="ARBA" id="ARBA00012804"/>
    </source>
</evidence>
<dbReference type="Gene3D" id="3.50.50.60">
    <property type="entry name" value="FAD/NAD(P)-binding domain"/>
    <property type="match status" value="1"/>
</dbReference>
<dbReference type="AlphaFoldDB" id="A0A179EYQ5"/>
<feature type="domain" description="Amine oxidase" evidence="4">
    <location>
        <begin position="15"/>
        <end position="438"/>
    </location>
</feature>
<evidence type="ECO:0000313" key="5">
    <source>
        <dbReference type="EMBL" id="OAQ58326.1"/>
    </source>
</evidence>
<dbReference type="RefSeq" id="XP_018136503.1">
    <property type="nucleotide sequence ID" value="XM_018289781.1"/>
</dbReference>
<organism evidence="5 6">
    <name type="scientific">Pochonia chlamydosporia 170</name>
    <dbReference type="NCBI Taxonomy" id="1380566"/>
    <lineage>
        <taxon>Eukaryota</taxon>
        <taxon>Fungi</taxon>
        <taxon>Dikarya</taxon>
        <taxon>Ascomycota</taxon>
        <taxon>Pezizomycotina</taxon>
        <taxon>Sordariomycetes</taxon>
        <taxon>Hypocreomycetidae</taxon>
        <taxon>Hypocreales</taxon>
        <taxon>Clavicipitaceae</taxon>
        <taxon>Pochonia</taxon>
    </lineage>
</organism>
<dbReference type="Gene3D" id="1.10.405.10">
    <property type="entry name" value="Guanine Nucleotide Dissociation Inhibitor, domain 1"/>
    <property type="match status" value="1"/>
</dbReference>
<proteinExistence type="inferred from homology"/>
<name>A0A179EYQ5_METCM</name>
<evidence type="ECO:0000256" key="3">
    <source>
        <dbReference type="ARBA" id="ARBA00048448"/>
    </source>
</evidence>
<dbReference type="InterPro" id="IPR050703">
    <property type="entry name" value="Flavin_MAO"/>
</dbReference>
<evidence type="ECO:0000313" key="6">
    <source>
        <dbReference type="Proteomes" id="UP000078397"/>
    </source>
</evidence>
<accession>A0A179EYQ5</accession>
<dbReference type="GO" id="GO:0097621">
    <property type="term" value="F:monoamine oxidase activity"/>
    <property type="evidence" value="ECO:0007669"/>
    <property type="project" value="UniProtKB-EC"/>
</dbReference>
<comment type="catalytic activity">
    <reaction evidence="3">
        <text>a secondary aliphatic amine + O2 + H2O = a primary amine + an aldehyde + H2O2</text>
        <dbReference type="Rhea" id="RHEA:26414"/>
        <dbReference type="ChEBI" id="CHEBI:15377"/>
        <dbReference type="ChEBI" id="CHEBI:15379"/>
        <dbReference type="ChEBI" id="CHEBI:16240"/>
        <dbReference type="ChEBI" id="CHEBI:17478"/>
        <dbReference type="ChEBI" id="CHEBI:58855"/>
        <dbReference type="ChEBI" id="CHEBI:65296"/>
        <dbReference type="EC" id="1.4.3.4"/>
    </reaction>
</comment>
<dbReference type="KEGG" id="pchm:VFPPC_11662"/>
<dbReference type="EC" id="1.4.3.4" evidence="2"/>
<sequence length="452" mass="48409">MPSQFDVAIIGAGPAGITAARDLAASGHSVILLEARDRIGGRTYVGNAFGGTLELGGAFVHWTQPHVWRELHRHGMTSLQPPLPSETTFWLADGVVHSGSEEDWAIATQTGLTKLFGDARARFPMPFEPNAVDNSDIESQTLKQAIDGLGLSSYERDALEGALGSMIHSCDKHGVAQLMYGSAVNFGSYLGLLETAGTWHIQGKGTRGLFEAMLDEFPSINISLSTAVESITRKGTQLQITARDGQQIHARSAIVAVPINTIRDITFTPPLPQVIRTMLDKDDGKPNSIMACKVWVRVRGEIAPFTAVAPAGKHPFAAARVEKRWEGGDTVIMCMCADAALIPADEVQRRKVMEAALRLFVPGIEVVDTVAHDWVGDEFSKGGWMMHRPGGFTGQGTVELRKSHFDGRLCFAGSDIATIDVGAINGAMGSGALAARDVGVMLAKDKGIGMRL</sequence>
<dbReference type="OrthoDB" id="7777654at2759"/>
<comment type="caution">
    <text evidence="5">The sequence shown here is derived from an EMBL/GenBank/DDBJ whole genome shotgun (WGS) entry which is preliminary data.</text>
</comment>
<dbReference type="InterPro" id="IPR036188">
    <property type="entry name" value="FAD/NAD-bd_sf"/>
</dbReference>
<comment type="similarity">
    <text evidence="1">Belongs to the flavin monoamine oxidase family.</text>
</comment>
<dbReference type="PANTHER" id="PTHR43563">
    <property type="entry name" value="AMINE OXIDASE"/>
    <property type="match status" value="1"/>
</dbReference>
<reference evidence="5 6" key="1">
    <citation type="journal article" date="2016" name="PLoS Pathog.">
        <title>Biosynthesis of antibiotic leucinostatins in bio-control fungus Purpureocillium lilacinum and their inhibition on phytophthora revealed by genome mining.</title>
        <authorList>
            <person name="Wang G."/>
            <person name="Liu Z."/>
            <person name="Lin R."/>
            <person name="Li E."/>
            <person name="Mao Z."/>
            <person name="Ling J."/>
            <person name="Yang Y."/>
            <person name="Yin W.B."/>
            <person name="Xie B."/>
        </authorList>
    </citation>
    <scope>NUCLEOTIDE SEQUENCE [LARGE SCALE GENOMIC DNA]</scope>
    <source>
        <strain evidence="5">170</strain>
    </source>
</reference>
<dbReference type="Proteomes" id="UP000078397">
    <property type="component" value="Unassembled WGS sequence"/>
</dbReference>
<evidence type="ECO:0000259" key="4">
    <source>
        <dbReference type="Pfam" id="PF01593"/>
    </source>
</evidence>
<evidence type="ECO:0000256" key="1">
    <source>
        <dbReference type="ARBA" id="ARBA00005995"/>
    </source>
</evidence>
<gene>
    <name evidence="5" type="ORF">VFPPC_11662</name>
</gene>
<dbReference type="PANTHER" id="PTHR43563:SF1">
    <property type="entry name" value="AMINE OXIDASE [FLAVIN-CONTAINING] B"/>
    <property type="match status" value="1"/>
</dbReference>
<dbReference type="EMBL" id="LSBJ02000027">
    <property type="protein sequence ID" value="OAQ58326.1"/>
    <property type="molecule type" value="Genomic_DNA"/>
</dbReference>
<keyword evidence="6" id="KW-1185">Reference proteome</keyword>
<dbReference type="PRINTS" id="PR00419">
    <property type="entry name" value="ADXRDTASE"/>
</dbReference>